<keyword evidence="2" id="KW-1133">Transmembrane helix</keyword>
<evidence type="ECO:0000313" key="4">
    <source>
        <dbReference type="Proteomes" id="UP000243459"/>
    </source>
</evidence>
<evidence type="ECO:0000256" key="1">
    <source>
        <dbReference type="SAM" id="MobiDB-lite"/>
    </source>
</evidence>
<keyword evidence="2" id="KW-0812">Transmembrane</keyword>
<organism evidence="3 4">
    <name type="scientific">Asparagus officinalis</name>
    <name type="common">Garden asparagus</name>
    <dbReference type="NCBI Taxonomy" id="4686"/>
    <lineage>
        <taxon>Eukaryota</taxon>
        <taxon>Viridiplantae</taxon>
        <taxon>Streptophyta</taxon>
        <taxon>Embryophyta</taxon>
        <taxon>Tracheophyta</taxon>
        <taxon>Spermatophyta</taxon>
        <taxon>Magnoliopsida</taxon>
        <taxon>Liliopsida</taxon>
        <taxon>Asparagales</taxon>
        <taxon>Asparagaceae</taxon>
        <taxon>Asparagoideae</taxon>
        <taxon>Asparagus</taxon>
    </lineage>
</organism>
<evidence type="ECO:0000313" key="3">
    <source>
        <dbReference type="EMBL" id="ONK58120.1"/>
    </source>
</evidence>
<sequence length="186" mass="19358">MSASAGEDSIEATLELTLISTDLVKKPRPSSSSPFAAVPSSSAPPPTLPLSSLCSAAADVRTLQLRKPSGRGRGTVCIAARIFWSLGVPILDADCQNVGKIVDPTAPPMPQEQDWVFEGVEGGFDSKEMEMVDESRGSEGICEKEIGLGEMGDVRETRGAWRSFLVGFASGALAAVLVGAAGFSEG</sequence>
<evidence type="ECO:0000256" key="2">
    <source>
        <dbReference type="SAM" id="Phobius"/>
    </source>
</evidence>
<reference evidence="4" key="1">
    <citation type="journal article" date="2017" name="Nat. Commun.">
        <title>The asparagus genome sheds light on the origin and evolution of a young Y chromosome.</title>
        <authorList>
            <person name="Harkess A."/>
            <person name="Zhou J."/>
            <person name="Xu C."/>
            <person name="Bowers J.E."/>
            <person name="Van der Hulst R."/>
            <person name="Ayyampalayam S."/>
            <person name="Mercati F."/>
            <person name="Riccardi P."/>
            <person name="McKain M.R."/>
            <person name="Kakrana A."/>
            <person name="Tang H."/>
            <person name="Ray J."/>
            <person name="Groenendijk J."/>
            <person name="Arikit S."/>
            <person name="Mathioni S.M."/>
            <person name="Nakano M."/>
            <person name="Shan H."/>
            <person name="Telgmann-Rauber A."/>
            <person name="Kanno A."/>
            <person name="Yue Z."/>
            <person name="Chen H."/>
            <person name="Li W."/>
            <person name="Chen Y."/>
            <person name="Xu X."/>
            <person name="Zhang Y."/>
            <person name="Luo S."/>
            <person name="Chen H."/>
            <person name="Gao J."/>
            <person name="Mao Z."/>
            <person name="Pires J.C."/>
            <person name="Luo M."/>
            <person name="Kudrna D."/>
            <person name="Wing R.A."/>
            <person name="Meyers B.C."/>
            <person name="Yi K."/>
            <person name="Kong H."/>
            <person name="Lavrijsen P."/>
            <person name="Sunseri F."/>
            <person name="Falavigna A."/>
            <person name="Ye Y."/>
            <person name="Leebens-Mack J.H."/>
            <person name="Chen G."/>
        </authorList>
    </citation>
    <scope>NUCLEOTIDE SEQUENCE [LARGE SCALE GENOMIC DNA]</scope>
    <source>
        <strain evidence="4">cv. DH0086</strain>
    </source>
</reference>
<feature type="region of interest" description="Disordered" evidence="1">
    <location>
        <begin position="23"/>
        <end position="45"/>
    </location>
</feature>
<protein>
    <submittedName>
        <fullName evidence="3">Uncharacterized protein</fullName>
    </submittedName>
</protein>
<feature type="compositionally biased region" description="Low complexity" evidence="1">
    <location>
        <begin position="29"/>
        <end position="41"/>
    </location>
</feature>
<proteinExistence type="predicted"/>
<keyword evidence="2" id="KW-0472">Membrane</keyword>
<dbReference type="Proteomes" id="UP000243459">
    <property type="component" value="Chromosome 9"/>
</dbReference>
<feature type="transmembrane region" description="Helical" evidence="2">
    <location>
        <begin position="164"/>
        <end position="183"/>
    </location>
</feature>
<dbReference type="AlphaFoldDB" id="A0A5P1E6E0"/>
<name>A0A5P1E6E0_ASPOF</name>
<accession>A0A5P1E6E0</accession>
<keyword evidence="4" id="KW-1185">Reference proteome</keyword>
<dbReference type="EMBL" id="CM007389">
    <property type="protein sequence ID" value="ONK58120.1"/>
    <property type="molecule type" value="Genomic_DNA"/>
</dbReference>
<dbReference type="Gramene" id="ONK58120">
    <property type="protein sequence ID" value="ONK58120"/>
    <property type="gene ID" value="A4U43_C09F8330"/>
</dbReference>
<gene>
    <name evidence="3" type="ORF">A4U43_C09F8330</name>
</gene>